<dbReference type="PIR" id="C25979">
    <property type="entry name" value="C25979"/>
</dbReference>
<organism evidence="1">
    <name type="scientific">Bradyrhizobium japonicum</name>
    <dbReference type="NCBI Taxonomy" id="375"/>
    <lineage>
        <taxon>Bacteria</taxon>
        <taxon>Pseudomonadati</taxon>
        <taxon>Pseudomonadota</taxon>
        <taxon>Alphaproteobacteria</taxon>
        <taxon>Hyphomicrobiales</taxon>
        <taxon>Nitrobacteraceae</taxon>
        <taxon>Bradyrhizobium</taxon>
    </lineage>
</organism>
<feature type="non-terminal residue" evidence="1">
    <location>
        <position position="49"/>
    </location>
</feature>
<dbReference type="AlphaFoldDB" id="Q45262"/>
<reference evidence="1" key="1">
    <citation type="journal article" date="1987" name="J. Bacteriol.">
        <title>A locus encoding host range is linked to the common nodulation genes of Bradyrhizobium japonicum.</title>
        <authorList>
            <person name="Nieuwkoop A.J."/>
            <person name="Banfalvi Z."/>
            <person name="Deshmane N."/>
            <person name="Gerhold D."/>
            <person name="Schell M.G."/>
            <person name="Sirotkin K.M."/>
            <person name="Stacey G."/>
        </authorList>
    </citation>
    <scope>NUCLEOTIDE SEQUENCE</scope>
</reference>
<evidence type="ECO:0000313" key="1">
    <source>
        <dbReference type="EMBL" id="AAA26225.1"/>
    </source>
</evidence>
<protein>
    <submittedName>
        <fullName evidence="1">Nod A</fullName>
    </submittedName>
</protein>
<proteinExistence type="predicted"/>
<name>Q45262_BRAJP</name>
<dbReference type="EMBL" id="M16488">
    <property type="protein sequence ID" value="AAA26225.1"/>
    <property type="molecule type" value="Genomic_DNA"/>
</dbReference>
<accession>Q45262</accession>
<sequence>MNIAVSPTCGRIFWARSSAVEPFVGKVNCSSTIMRARDSSKSYGRRSYR</sequence>